<name>A0ABD1JCH0_9TELE</name>
<protein>
    <recommendedName>
        <fullName evidence="4">Testis development-related protein</fullName>
    </recommendedName>
</protein>
<gene>
    <name evidence="2" type="ORF">ACEWY4_020282</name>
</gene>
<keyword evidence="3" id="KW-1185">Reference proteome</keyword>
<feature type="compositionally biased region" description="Gly residues" evidence="1">
    <location>
        <begin position="168"/>
        <end position="188"/>
    </location>
</feature>
<dbReference type="Proteomes" id="UP001591681">
    <property type="component" value="Unassembled WGS sequence"/>
</dbReference>
<comment type="caution">
    <text evidence="2">The sequence shown here is derived from an EMBL/GenBank/DDBJ whole genome shotgun (WGS) entry which is preliminary data.</text>
</comment>
<dbReference type="PANTHER" id="PTHR35663">
    <property type="entry name" value="TESTIS DEVELOPMENT-RELATED PROTEIN-RELATED"/>
    <property type="match status" value="1"/>
</dbReference>
<dbReference type="AlphaFoldDB" id="A0ABD1JCH0"/>
<proteinExistence type="predicted"/>
<feature type="compositionally biased region" description="Basic and acidic residues" evidence="1">
    <location>
        <begin position="80"/>
        <end position="96"/>
    </location>
</feature>
<organism evidence="2 3">
    <name type="scientific">Coilia grayii</name>
    <name type="common">Gray's grenadier anchovy</name>
    <dbReference type="NCBI Taxonomy" id="363190"/>
    <lineage>
        <taxon>Eukaryota</taxon>
        <taxon>Metazoa</taxon>
        <taxon>Chordata</taxon>
        <taxon>Craniata</taxon>
        <taxon>Vertebrata</taxon>
        <taxon>Euteleostomi</taxon>
        <taxon>Actinopterygii</taxon>
        <taxon>Neopterygii</taxon>
        <taxon>Teleostei</taxon>
        <taxon>Clupei</taxon>
        <taxon>Clupeiformes</taxon>
        <taxon>Clupeoidei</taxon>
        <taxon>Engraulidae</taxon>
        <taxon>Coilinae</taxon>
        <taxon>Coilia</taxon>
    </lineage>
</organism>
<sequence>MNPLWKTYKSKVMKTLNPELEEDVDVEEAIPEVDMAPIQQGEEGPNVVAQLSTNLKKMQGASVKGWKSVSALFNKEDEHQLLESEPENHSEPEPINDHPLAMRPEEPVPRANKRMTGFWDNFSTKFQQAKQAQAAAAAAMAAGAGSECDVEAGIVNQGRSTDVENQEGQGGFSEAGAGGEEEGGGGLGNSFSKYTSLGGGNGETSLKWNFVTGKLAELKIKSMAKSN</sequence>
<evidence type="ECO:0000256" key="1">
    <source>
        <dbReference type="SAM" id="MobiDB-lite"/>
    </source>
</evidence>
<dbReference type="PANTHER" id="PTHR35663:SF3">
    <property type="entry name" value="GENE, 30191-RELATED"/>
    <property type="match status" value="1"/>
</dbReference>
<dbReference type="Pfam" id="PF15683">
    <property type="entry name" value="TDRP"/>
    <property type="match status" value="1"/>
</dbReference>
<dbReference type="EMBL" id="JBHFQA010000017">
    <property type="protein sequence ID" value="KAL2084764.1"/>
    <property type="molecule type" value="Genomic_DNA"/>
</dbReference>
<evidence type="ECO:0008006" key="4">
    <source>
        <dbReference type="Google" id="ProtNLM"/>
    </source>
</evidence>
<dbReference type="InterPro" id="IPR031399">
    <property type="entry name" value="TDRP"/>
</dbReference>
<accession>A0ABD1JCH0</accession>
<evidence type="ECO:0000313" key="2">
    <source>
        <dbReference type="EMBL" id="KAL2084764.1"/>
    </source>
</evidence>
<evidence type="ECO:0000313" key="3">
    <source>
        <dbReference type="Proteomes" id="UP001591681"/>
    </source>
</evidence>
<feature type="region of interest" description="Disordered" evidence="1">
    <location>
        <begin position="80"/>
        <end position="105"/>
    </location>
</feature>
<feature type="region of interest" description="Disordered" evidence="1">
    <location>
        <begin position="160"/>
        <end position="190"/>
    </location>
</feature>
<reference evidence="2 3" key="1">
    <citation type="submission" date="2024-09" db="EMBL/GenBank/DDBJ databases">
        <title>A chromosome-level genome assembly of Gray's grenadier anchovy, Coilia grayii.</title>
        <authorList>
            <person name="Fu Z."/>
        </authorList>
    </citation>
    <scope>NUCLEOTIDE SEQUENCE [LARGE SCALE GENOMIC DNA]</scope>
    <source>
        <strain evidence="2">G4</strain>
        <tissue evidence="2">Muscle</tissue>
    </source>
</reference>